<gene>
    <name evidence="1" type="ORF">AVEN_76314_1</name>
</gene>
<keyword evidence="2" id="KW-1185">Reference proteome</keyword>
<name>A0A4Y2MPK0_ARAVE</name>
<evidence type="ECO:0000313" key="2">
    <source>
        <dbReference type="Proteomes" id="UP000499080"/>
    </source>
</evidence>
<organism evidence="1 2">
    <name type="scientific">Araneus ventricosus</name>
    <name type="common">Orbweaver spider</name>
    <name type="synonym">Epeira ventricosa</name>
    <dbReference type="NCBI Taxonomy" id="182803"/>
    <lineage>
        <taxon>Eukaryota</taxon>
        <taxon>Metazoa</taxon>
        <taxon>Ecdysozoa</taxon>
        <taxon>Arthropoda</taxon>
        <taxon>Chelicerata</taxon>
        <taxon>Arachnida</taxon>
        <taxon>Araneae</taxon>
        <taxon>Araneomorphae</taxon>
        <taxon>Entelegynae</taxon>
        <taxon>Araneoidea</taxon>
        <taxon>Araneidae</taxon>
        <taxon>Araneus</taxon>
    </lineage>
</organism>
<proteinExistence type="predicted"/>
<dbReference type="EMBL" id="BGPR01007725">
    <property type="protein sequence ID" value="GBN29045.1"/>
    <property type="molecule type" value="Genomic_DNA"/>
</dbReference>
<protein>
    <submittedName>
        <fullName evidence="1">Uncharacterized protein</fullName>
    </submittedName>
</protein>
<sequence length="74" mass="8080">MSVRFTVSTDGKVSASGPKRSRFKTRFHQKSVVNVIWCTLNLTSKAKGTPDGVVRKFGEEDADSGVIRPAVQNV</sequence>
<dbReference type="AlphaFoldDB" id="A0A4Y2MPK0"/>
<accession>A0A4Y2MPK0</accession>
<evidence type="ECO:0000313" key="1">
    <source>
        <dbReference type="EMBL" id="GBN29045.1"/>
    </source>
</evidence>
<dbReference type="Proteomes" id="UP000499080">
    <property type="component" value="Unassembled WGS sequence"/>
</dbReference>
<comment type="caution">
    <text evidence="1">The sequence shown here is derived from an EMBL/GenBank/DDBJ whole genome shotgun (WGS) entry which is preliminary data.</text>
</comment>
<reference evidence="1 2" key="1">
    <citation type="journal article" date="2019" name="Sci. Rep.">
        <title>Orb-weaving spider Araneus ventricosus genome elucidates the spidroin gene catalogue.</title>
        <authorList>
            <person name="Kono N."/>
            <person name="Nakamura H."/>
            <person name="Ohtoshi R."/>
            <person name="Moran D.A.P."/>
            <person name="Shinohara A."/>
            <person name="Yoshida Y."/>
            <person name="Fujiwara M."/>
            <person name="Mori M."/>
            <person name="Tomita M."/>
            <person name="Arakawa K."/>
        </authorList>
    </citation>
    <scope>NUCLEOTIDE SEQUENCE [LARGE SCALE GENOMIC DNA]</scope>
</reference>